<dbReference type="Proteomes" id="UP000027238">
    <property type="component" value="Unassembled WGS sequence"/>
</dbReference>
<evidence type="ECO:0000313" key="1">
    <source>
        <dbReference type="EMBL" id="KDN61232.1"/>
    </source>
</evidence>
<proteinExistence type="predicted"/>
<dbReference type="EMBL" id="JMSE01001434">
    <property type="protein sequence ID" value="KDN61232.1"/>
    <property type="molecule type" value="Genomic_DNA"/>
</dbReference>
<protein>
    <submittedName>
        <fullName evidence="1">Uncharacterized protein</fullName>
    </submittedName>
</protein>
<gene>
    <name evidence="1" type="ORF">CSUB01_06083</name>
</gene>
<sequence length="79" mass="8484">MYSLLAGSFETSPLERLRIGLLAPYDLLSLLLAGRLSTRLRPELMPGNTAASHSILATLTQFASDTISTSPVDTCNQTC</sequence>
<comment type="caution">
    <text evidence="1">The sequence shown here is derived from an EMBL/GenBank/DDBJ whole genome shotgun (WGS) entry which is preliminary data.</text>
</comment>
<reference evidence="2" key="1">
    <citation type="journal article" date="2014" name="Genome Announc.">
        <title>Draft genome sequence of Colletotrichum sublineola, a destructive pathogen of cultivated sorghum.</title>
        <authorList>
            <person name="Baroncelli R."/>
            <person name="Sanz-Martin J.M."/>
            <person name="Rech G.E."/>
            <person name="Sukno S.A."/>
            <person name="Thon M.R."/>
        </authorList>
    </citation>
    <scope>NUCLEOTIDE SEQUENCE [LARGE SCALE GENOMIC DNA]</scope>
    <source>
        <strain evidence="2">TX430BB</strain>
    </source>
</reference>
<dbReference type="AlphaFoldDB" id="A0A066WX40"/>
<dbReference type="HOGENOM" id="CLU_2605934_0_0_1"/>
<keyword evidence="2" id="KW-1185">Reference proteome</keyword>
<organism evidence="1 2">
    <name type="scientific">Colletotrichum sublineola</name>
    <name type="common">Sorghum anthracnose fungus</name>
    <dbReference type="NCBI Taxonomy" id="1173701"/>
    <lineage>
        <taxon>Eukaryota</taxon>
        <taxon>Fungi</taxon>
        <taxon>Dikarya</taxon>
        <taxon>Ascomycota</taxon>
        <taxon>Pezizomycotina</taxon>
        <taxon>Sordariomycetes</taxon>
        <taxon>Hypocreomycetidae</taxon>
        <taxon>Glomerellales</taxon>
        <taxon>Glomerellaceae</taxon>
        <taxon>Colletotrichum</taxon>
        <taxon>Colletotrichum graminicola species complex</taxon>
    </lineage>
</organism>
<accession>A0A066WX40</accession>
<evidence type="ECO:0000313" key="2">
    <source>
        <dbReference type="Proteomes" id="UP000027238"/>
    </source>
</evidence>
<name>A0A066WX40_COLSU</name>